<sequence>MGYFINRLSKQPLSEGKDDQTHRTNLLSQCLQHSATFLNTNPDIIDSFIETIVISSYPSDTPFRHDRHLNLISTLSQSSSPLFTKISNPLLDPNFPLDSLLSPSLVHRPCQLLLSLIQHKPCFLPPPNRDARWTPFGPRPFDCLADSASTNDDLSTAAVSVFSNQFGLSTPHTEALLFTTPTTFPLSDTFTLRHSQGLSVSNHEILPCQSICAEAGCCVMLKSRSDVTITEQNSDFTRTLEIHFAGCLVNVLHSTTTAAQSFPFFSPELSRSSQQPNEQNRRKIPVIIQQILQVTEDKAHNSLDRLVEYLVLMTTVHSYNTPIALLTEMRTLAELLSFINPMTHSFETSPTHVSPFELSIVKRLVTAEGEERWKLVTQAAVVSKEAENDAQALLVLSLHTIRSTPNLEFRLNSSPEAFHRVVEYAGHLDNLQLVAVALSHIGDTLEAHVLPCVVEMLFQIEINKMLPGIILNALGAIATRCQEGMKKGSDWGKDEMTSQIVVSSNRRANTNHHNTLLDVHSHCPFRGIHESSVTQQPLPFIISSVLLSAFLQSPQTDSSISLYQFLPEMNENLLSEITLETAKTVCLLLEEDRTNSTHTETPDCPFVTSLDLKGIHKTHQQIFIIFHQIVIPSNTEAVSASTFLSLAPFFTRCLRIVVPLSTGRTECCSEQDKPSSLLNVFLSLVLSVIHTAPQSTLSTPPLSSLLSIALTRADTIPSSLSHHKIFSKMITRSKNRSNPQVRQVVLALCEEGMEDRSDFSLDAFSLAYLNNLKGANAPNHVDRPIRIGPFVARPPRPVQRQPPRRRAIPRPVHQPLNHPRPLRIPPFRGIRHRPVGGVGAEAVDGPPVVLFDYHPLPRIGQDDDQQPLFGHHHPGFDEIDHDDIIVVG</sequence>
<evidence type="ECO:0000313" key="2">
    <source>
        <dbReference type="EMBL" id="KAK2940036.1"/>
    </source>
</evidence>
<name>A0ABQ9WKN2_9EUKA</name>
<evidence type="ECO:0000313" key="3">
    <source>
        <dbReference type="Proteomes" id="UP001281761"/>
    </source>
</evidence>
<comment type="caution">
    <text evidence="2">The sequence shown here is derived from an EMBL/GenBank/DDBJ whole genome shotgun (WGS) entry which is preliminary data.</text>
</comment>
<evidence type="ECO:0000256" key="1">
    <source>
        <dbReference type="SAM" id="MobiDB-lite"/>
    </source>
</evidence>
<accession>A0ABQ9WKN2</accession>
<dbReference type="EMBL" id="JARBJD010000767">
    <property type="protein sequence ID" value="KAK2940036.1"/>
    <property type="molecule type" value="Genomic_DNA"/>
</dbReference>
<feature type="region of interest" description="Disordered" evidence="1">
    <location>
        <begin position="790"/>
        <end position="827"/>
    </location>
</feature>
<gene>
    <name evidence="2" type="ORF">BLNAU_25057</name>
</gene>
<organism evidence="2 3">
    <name type="scientific">Blattamonas nauphoetae</name>
    <dbReference type="NCBI Taxonomy" id="2049346"/>
    <lineage>
        <taxon>Eukaryota</taxon>
        <taxon>Metamonada</taxon>
        <taxon>Preaxostyla</taxon>
        <taxon>Oxymonadida</taxon>
        <taxon>Blattamonas</taxon>
    </lineage>
</organism>
<dbReference type="Proteomes" id="UP001281761">
    <property type="component" value="Unassembled WGS sequence"/>
</dbReference>
<reference evidence="2 3" key="1">
    <citation type="journal article" date="2022" name="bioRxiv">
        <title>Genomics of Preaxostyla Flagellates Illuminates Evolutionary Transitions and the Path Towards Mitochondrial Loss.</title>
        <authorList>
            <person name="Novak L.V.F."/>
            <person name="Treitli S.C."/>
            <person name="Pyrih J."/>
            <person name="Halakuc P."/>
            <person name="Pipaliya S.V."/>
            <person name="Vacek V."/>
            <person name="Brzon O."/>
            <person name="Soukal P."/>
            <person name="Eme L."/>
            <person name="Dacks J.B."/>
            <person name="Karnkowska A."/>
            <person name="Elias M."/>
            <person name="Hampl V."/>
        </authorList>
    </citation>
    <scope>NUCLEOTIDE SEQUENCE [LARGE SCALE GENOMIC DNA]</scope>
    <source>
        <strain evidence="2">NAU3</strain>
        <tissue evidence="2">Gut</tissue>
    </source>
</reference>
<protein>
    <submittedName>
        <fullName evidence="2">Uncharacterized protein</fullName>
    </submittedName>
</protein>
<proteinExistence type="predicted"/>
<keyword evidence="3" id="KW-1185">Reference proteome</keyword>